<feature type="non-terminal residue" evidence="2">
    <location>
        <position position="62"/>
    </location>
</feature>
<reference evidence="2" key="1">
    <citation type="journal article" date="2023" name="IScience">
        <title>Live-bearing cockroach genome reveals convergent evolutionary mechanisms linked to viviparity in insects and beyond.</title>
        <authorList>
            <person name="Fouks B."/>
            <person name="Harrison M.C."/>
            <person name="Mikhailova A.A."/>
            <person name="Marchal E."/>
            <person name="English S."/>
            <person name="Carruthers M."/>
            <person name="Jennings E.C."/>
            <person name="Chiamaka E.L."/>
            <person name="Frigard R.A."/>
            <person name="Pippel M."/>
            <person name="Attardo G.M."/>
            <person name="Benoit J.B."/>
            <person name="Bornberg-Bauer E."/>
            <person name="Tobe S.S."/>
        </authorList>
    </citation>
    <scope>NUCLEOTIDE SEQUENCE</scope>
    <source>
        <strain evidence="2">Stay&amp;Tobe</strain>
    </source>
</reference>
<accession>A0AAD7ZVP3</accession>
<dbReference type="EMBL" id="JASPKZ010006812">
    <property type="protein sequence ID" value="KAJ9587027.1"/>
    <property type="molecule type" value="Genomic_DNA"/>
</dbReference>
<dbReference type="AlphaFoldDB" id="A0AAD7ZVP3"/>
<keyword evidence="3" id="KW-1185">Reference proteome</keyword>
<feature type="region of interest" description="Disordered" evidence="1">
    <location>
        <begin position="37"/>
        <end position="62"/>
    </location>
</feature>
<name>A0AAD7ZVP3_DIPPU</name>
<organism evidence="2 3">
    <name type="scientific">Diploptera punctata</name>
    <name type="common">Pacific beetle cockroach</name>
    <dbReference type="NCBI Taxonomy" id="6984"/>
    <lineage>
        <taxon>Eukaryota</taxon>
        <taxon>Metazoa</taxon>
        <taxon>Ecdysozoa</taxon>
        <taxon>Arthropoda</taxon>
        <taxon>Hexapoda</taxon>
        <taxon>Insecta</taxon>
        <taxon>Pterygota</taxon>
        <taxon>Neoptera</taxon>
        <taxon>Polyneoptera</taxon>
        <taxon>Dictyoptera</taxon>
        <taxon>Blattodea</taxon>
        <taxon>Blaberoidea</taxon>
        <taxon>Blaberidae</taxon>
        <taxon>Diplopterinae</taxon>
        <taxon>Diploptera</taxon>
    </lineage>
</organism>
<sequence>MYTVSFDNLPQDSAEILTEKMGDNELRLCKLKQLLSGDSEGSSVMSATPKTDKNASDTGKKS</sequence>
<comment type="caution">
    <text evidence="2">The sequence shown here is derived from an EMBL/GenBank/DDBJ whole genome shotgun (WGS) entry which is preliminary data.</text>
</comment>
<reference evidence="2" key="2">
    <citation type="submission" date="2023-05" db="EMBL/GenBank/DDBJ databases">
        <authorList>
            <person name="Fouks B."/>
        </authorList>
    </citation>
    <scope>NUCLEOTIDE SEQUENCE</scope>
    <source>
        <strain evidence="2">Stay&amp;Tobe</strain>
        <tissue evidence="2">Testes</tissue>
    </source>
</reference>
<evidence type="ECO:0000313" key="3">
    <source>
        <dbReference type="Proteomes" id="UP001233999"/>
    </source>
</evidence>
<dbReference type="Proteomes" id="UP001233999">
    <property type="component" value="Unassembled WGS sequence"/>
</dbReference>
<protein>
    <submittedName>
        <fullName evidence="2">Uncharacterized protein</fullName>
    </submittedName>
</protein>
<evidence type="ECO:0000313" key="2">
    <source>
        <dbReference type="EMBL" id="KAJ9587027.1"/>
    </source>
</evidence>
<evidence type="ECO:0000256" key="1">
    <source>
        <dbReference type="SAM" id="MobiDB-lite"/>
    </source>
</evidence>
<feature type="compositionally biased region" description="Basic and acidic residues" evidence="1">
    <location>
        <begin position="50"/>
        <end position="62"/>
    </location>
</feature>
<proteinExistence type="predicted"/>
<gene>
    <name evidence="2" type="ORF">L9F63_019369</name>
</gene>
<feature type="compositionally biased region" description="Polar residues" evidence="1">
    <location>
        <begin position="39"/>
        <end position="49"/>
    </location>
</feature>